<keyword evidence="4" id="KW-0378">Hydrolase</keyword>
<dbReference type="GO" id="GO:0043171">
    <property type="term" value="P:peptide catabolic process"/>
    <property type="evidence" value="ECO:0007669"/>
    <property type="project" value="TreeGrafter"/>
</dbReference>
<evidence type="ECO:0000259" key="9">
    <source>
        <dbReference type="Pfam" id="PF16187"/>
    </source>
</evidence>
<dbReference type="PANTHER" id="PTHR43690">
    <property type="entry name" value="NARDILYSIN"/>
    <property type="match status" value="1"/>
</dbReference>
<dbReference type="InterPro" id="IPR050626">
    <property type="entry name" value="Peptidase_M16"/>
</dbReference>
<organism evidence="11 12">
    <name type="scientific">Piedraia hortae CBS 480.64</name>
    <dbReference type="NCBI Taxonomy" id="1314780"/>
    <lineage>
        <taxon>Eukaryota</taxon>
        <taxon>Fungi</taxon>
        <taxon>Dikarya</taxon>
        <taxon>Ascomycota</taxon>
        <taxon>Pezizomycotina</taxon>
        <taxon>Dothideomycetes</taxon>
        <taxon>Dothideomycetidae</taxon>
        <taxon>Capnodiales</taxon>
        <taxon>Piedraiaceae</taxon>
        <taxon>Piedraia</taxon>
    </lineage>
</organism>
<dbReference type="InterPro" id="IPR007863">
    <property type="entry name" value="Peptidase_M16_C"/>
</dbReference>
<keyword evidence="6" id="KW-0482">Metalloprotease</keyword>
<dbReference type="InterPro" id="IPR011249">
    <property type="entry name" value="Metalloenz_LuxS/M16"/>
</dbReference>
<gene>
    <name evidence="11" type="ORF">K470DRAFT_300794</name>
</gene>
<dbReference type="OrthoDB" id="952271at2759"/>
<keyword evidence="3" id="KW-0479">Metal-binding</keyword>
<evidence type="ECO:0000259" key="10">
    <source>
        <dbReference type="Pfam" id="PF22456"/>
    </source>
</evidence>
<evidence type="ECO:0000256" key="4">
    <source>
        <dbReference type="ARBA" id="ARBA00022801"/>
    </source>
</evidence>
<dbReference type="InterPro" id="IPR054734">
    <property type="entry name" value="PqqF-like_C_4"/>
</dbReference>
<feature type="domain" description="Coenzyme PQQ synthesis protein F-like C-terminal lobe" evidence="10">
    <location>
        <begin position="781"/>
        <end position="879"/>
    </location>
</feature>
<dbReference type="FunFam" id="3.30.830.10:FF:000004">
    <property type="entry name" value="Putative insulin-degrading enzyme"/>
    <property type="match status" value="1"/>
</dbReference>
<accession>A0A6A7BV34</accession>
<dbReference type="GO" id="GO:0051603">
    <property type="term" value="P:proteolysis involved in protein catabolic process"/>
    <property type="evidence" value="ECO:0007669"/>
    <property type="project" value="TreeGrafter"/>
</dbReference>
<name>A0A6A7BV34_9PEZI</name>
<evidence type="ECO:0000256" key="5">
    <source>
        <dbReference type="ARBA" id="ARBA00022833"/>
    </source>
</evidence>
<dbReference type="InterPro" id="IPR011765">
    <property type="entry name" value="Pept_M16_N"/>
</dbReference>
<evidence type="ECO:0000313" key="11">
    <source>
        <dbReference type="EMBL" id="KAF2858589.1"/>
    </source>
</evidence>
<protein>
    <submittedName>
        <fullName evidence="11">A-pheromone processing metallopeptidase-like protein Ste23</fullName>
    </submittedName>
</protein>
<dbReference type="GO" id="GO:0005739">
    <property type="term" value="C:mitochondrion"/>
    <property type="evidence" value="ECO:0007669"/>
    <property type="project" value="TreeGrafter"/>
</dbReference>
<dbReference type="GO" id="GO:0046872">
    <property type="term" value="F:metal ion binding"/>
    <property type="evidence" value="ECO:0007669"/>
    <property type="project" value="UniProtKB-KW"/>
</dbReference>
<dbReference type="Pfam" id="PF22456">
    <property type="entry name" value="PqqF-like_C_4"/>
    <property type="match status" value="1"/>
</dbReference>
<evidence type="ECO:0000256" key="6">
    <source>
        <dbReference type="ARBA" id="ARBA00023049"/>
    </source>
</evidence>
<keyword evidence="5" id="KW-0862">Zinc</keyword>
<dbReference type="PANTHER" id="PTHR43690:SF18">
    <property type="entry name" value="INSULIN-DEGRADING ENZYME-RELATED"/>
    <property type="match status" value="1"/>
</dbReference>
<dbReference type="Pfam" id="PF00675">
    <property type="entry name" value="Peptidase_M16"/>
    <property type="match status" value="1"/>
</dbReference>
<evidence type="ECO:0000256" key="3">
    <source>
        <dbReference type="ARBA" id="ARBA00022723"/>
    </source>
</evidence>
<feature type="domain" description="Peptidase M16 middle/third" evidence="9">
    <location>
        <begin position="392"/>
        <end position="676"/>
    </location>
</feature>
<sequence>MQRDVGPKQVECLANVLEKPLLDNRKYRVIRLPNEMEVLLVHDAETDSAAAAMSVGVGSASDPDDMPGMAHAVEHALFMGTKKFPVENSYDQYLQQNGGYSNAGTSMCSTNFFFEVNATSAEQGSPFYGALDRFAQFFIEPLFLEDTLDRELRAVDSENKKNLQVDRWRMNQLDRSLSSKQHPLHKFGTGNYHVLHDEPISRGVVIRDEFINFYQTHYSANRMKLAVLGRESLDELQKWTEELFSNVKNKNLPKLRWDNMLIYDKDEVPTVVNVKPIMDKQDLRFQFEFIDQENLYESQPGHYISHLVGHEGPGSLLAYLKEKGWASELACHASDLCPGTGMFFTYISLTDMGMKEWRQVVKAFFQYIGMLNEKPPQEWIAEELKKLSEIQFKFKQKIQASATVGMLAEVMQKPYPREWLLSGGSVLRRFDPELITRGMECIVPSKLRLYVRHKDLPTNSREKWYGTEYRCEKISDEFMSQLEDAMKGSRPADLHLPAPNEFIPQRLDVEKREVATPAEAPTLIRNETNIRVWHKKDDQFWVPKAIINICLRSPLTDTTPFTSILTDLYCELVTDSLSTYSYDADVAGLEYTLYHTSSKGLQIEIGGYNDKIPVLLTKVIHSMRNLTIREDRFTVILERLLRSTKNFFFQEPYHQLNTYTRSLLIERTWTNEDYLSELPHVTPSTLRLFTPQLLEQLHIEILAHGNLTAREALLLSRTVEDGLQPHPYPPAQWPPLRSIDVVGNHVYTRLLADRENINNCISYTLFFGCNIPPRKRALVLLTAQMLKEPAFDTLRTKEQLGYVVLSGAVFGKTIAGIRFVVQSERSCAFLCQRVEAFLGSFGGFLGELGEETFAGMREGYRVKLLERLRNLREENQRLWGHIASEKFEFGLVRHDVEGVGELGLQDVRDFWREEVLGEGGPGGGGGMLRGV</sequence>
<evidence type="ECO:0000259" key="7">
    <source>
        <dbReference type="Pfam" id="PF00675"/>
    </source>
</evidence>
<evidence type="ECO:0000259" key="8">
    <source>
        <dbReference type="Pfam" id="PF05193"/>
    </source>
</evidence>
<keyword evidence="2" id="KW-0645">Protease</keyword>
<keyword evidence="12" id="KW-1185">Reference proteome</keyword>
<proteinExistence type="inferred from homology"/>
<dbReference type="AlphaFoldDB" id="A0A6A7BV34"/>
<dbReference type="GO" id="GO:0004222">
    <property type="term" value="F:metalloendopeptidase activity"/>
    <property type="evidence" value="ECO:0007669"/>
    <property type="project" value="TreeGrafter"/>
</dbReference>
<dbReference type="Gene3D" id="3.30.830.10">
    <property type="entry name" value="Metalloenzyme, LuxS/M16 peptidase-like"/>
    <property type="match status" value="4"/>
</dbReference>
<dbReference type="FunFam" id="3.30.830.10:FF:000005">
    <property type="entry name" value="nardilysin isoform X1"/>
    <property type="match status" value="1"/>
</dbReference>
<evidence type="ECO:0000256" key="1">
    <source>
        <dbReference type="ARBA" id="ARBA00007261"/>
    </source>
</evidence>
<dbReference type="SUPFAM" id="SSF63411">
    <property type="entry name" value="LuxS/MPP-like metallohydrolase"/>
    <property type="match status" value="4"/>
</dbReference>
<feature type="domain" description="Peptidase M16 C-terminal" evidence="8">
    <location>
        <begin position="207"/>
        <end position="386"/>
    </location>
</feature>
<dbReference type="EMBL" id="MU006007">
    <property type="protein sequence ID" value="KAF2858589.1"/>
    <property type="molecule type" value="Genomic_DNA"/>
</dbReference>
<reference evidence="11" key="1">
    <citation type="journal article" date="2020" name="Stud. Mycol.">
        <title>101 Dothideomycetes genomes: a test case for predicting lifestyles and emergence of pathogens.</title>
        <authorList>
            <person name="Haridas S."/>
            <person name="Albert R."/>
            <person name="Binder M."/>
            <person name="Bloem J."/>
            <person name="Labutti K."/>
            <person name="Salamov A."/>
            <person name="Andreopoulos B."/>
            <person name="Baker S."/>
            <person name="Barry K."/>
            <person name="Bills G."/>
            <person name="Bluhm B."/>
            <person name="Cannon C."/>
            <person name="Castanera R."/>
            <person name="Culley D."/>
            <person name="Daum C."/>
            <person name="Ezra D."/>
            <person name="Gonzalez J."/>
            <person name="Henrissat B."/>
            <person name="Kuo A."/>
            <person name="Liang C."/>
            <person name="Lipzen A."/>
            <person name="Lutzoni F."/>
            <person name="Magnuson J."/>
            <person name="Mondo S."/>
            <person name="Nolan M."/>
            <person name="Ohm R."/>
            <person name="Pangilinan J."/>
            <person name="Park H.-J."/>
            <person name="Ramirez L."/>
            <person name="Alfaro M."/>
            <person name="Sun H."/>
            <person name="Tritt A."/>
            <person name="Yoshinaga Y."/>
            <person name="Zwiers L.-H."/>
            <person name="Turgeon B."/>
            <person name="Goodwin S."/>
            <person name="Spatafora J."/>
            <person name="Crous P."/>
            <person name="Grigoriev I."/>
        </authorList>
    </citation>
    <scope>NUCLEOTIDE SEQUENCE</scope>
    <source>
        <strain evidence="11">CBS 480.64</strain>
    </source>
</reference>
<dbReference type="Proteomes" id="UP000799421">
    <property type="component" value="Unassembled WGS sequence"/>
</dbReference>
<dbReference type="GO" id="GO:0005829">
    <property type="term" value="C:cytosol"/>
    <property type="evidence" value="ECO:0007669"/>
    <property type="project" value="TreeGrafter"/>
</dbReference>
<comment type="similarity">
    <text evidence="1">Belongs to the peptidase M16 family.</text>
</comment>
<dbReference type="Pfam" id="PF05193">
    <property type="entry name" value="Peptidase_M16_C"/>
    <property type="match status" value="1"/>
</dbReference>
<evidence type="ECO:0000313" key="12">
    <source>
        <dbReference type="Proteomes" id="UP000799421"/>
    </source>
</evidence>
<dbReference type="Pfam" id="PF16187">
    <property type="entry name" value="Peptidase_M16_M"/>
    <property type="match status" value="1"/>
</dbReference>
<dbReference type="FunFam" id="3.30.830.10:FF:000003">
    <property type="entry name" value="Insulin-degrading enzyme"/>
    <property type="match status" value="1"/>
</dbReference>
<dbReference type="InterPro" id="IPR032632">
    <property type="entry name" value="Peptidase_M16_M"/>
</dbReference>
<feature type="domain" description="Peptidase M16 N-terminal" evidence="7">
    <location>
        <begin position="38"/>
        <end position="178"/>
    </location>
</feature>
<evidence type="ECO:0000256" key="2">
    <source>
        <dbReference type="ARBA" id="ARBA00022670"/>
    </source>
</evidence>